<dbReference type="EMBL" id="JBHTIR010001160">
    <property type="protein sequence ID" value="MFD0852215.1"/>
    <property type="molecule type" value="Genomic_DNA"/>
</dbReference>
<protein>
    <submittedName>
        <fullName evidence="2">Uncharacterized protein</fullName>
    </submittedName>
</protein>
<keyword evidence="3" id="KW-1185">Reference proteome</keyword>
<keyword evidence="1" id="KW-0472">Membrane</keyword>
<feature type="non-terminal residue" evidence="2">
    <location>
        <position position="181"/>
    </location>
</feature>
<reference evidence="3" key="1">
    <citation type="journal article" date="2019" name="Int. J. Syst. Evol. Microbiol.">
        <title>The Global Catalogue of Microorganisms (GCM) 10K type strain sequencing project: providing services to taxonomists for standard genome sequencing and annotation.</title>
        <authorList>
            <consortium name="The Broad Institute Genomics Platform"/>
            <consortium name="The Broad Institute Genome Sequencing Center for Infectious Disease"/>
            <person name="Wu L."/>
            <person name="Ma J."/>
        </authorList>
    </citation>
    <scope>NUCLEOTIDE SEQUENCE [LARGE SCALE GENOMIC DNA]</scope>
    <source>
        <strain evidence="3">JCM 31696</strain>
    </source>
</reference>
<evidence type="ECO:0000256" key="1">
    <source>
        <dbReference type="SAM" id="Phobius"/>
    </source>
</evidence>
<keyword evidence="1" id="KW-0812">Transmembrane</keyword>
<organism evidence="2 3">
    <name type="scientific">Actinomadura adrarensis</name>
    <dbReference type="NCBI Taxonomy" id="1819600"/>
    <lineage>
        <taxon>Bacteria</taxon>
        <taxon>Bacillati</taxon>
        <taxon>Actinomycetota</taxon>
        <taxon>Actinomycetes</taxon>
        <taxon>Streptosporangiales</taxon>
        <taxon>Thermomonosporaceae</taxon>
        <taxon>Actinomadura</taxon>
    </lineage>
</organism>
<accession>A0ABW3CCR7</accession>
<keyword evidence="1" id="KW-1133">Transmembrane helix</keyword>
<evidence type="ECO:0000313" key="2">
    <source>
        <dbReference type="EMBL" id="MFD0852215.1"/>
    </source>
</evidence>
<gene>
    <name evidence="2" type="ORF">ACFQ07_08280</name>
</gene>
<proteinExistence type="predicted"/>
<comment type="caution">
    <text evidence="2">The sequence shown here is derived from an EMBL/GenBank/DDBJ whole genome shotgun (WGS) entry which is preliminary data.</text>
</comment>
<dbReference type="Proteomes" id="UP001597083">
    <property type="component" value="Unassembled WGS sequence"/>
</dbReference>
<feature type="transmembrane region" description="Helical" evidence="1">
    <location>
        <begin position="30"/>
        <end position="49"/>
    </location>
</feature>
<sequence>MTGIVVAVALGTWIGAVLDADPGITTAYALTYGGLTGVAALMSTAWGRYTVGRCSLAVRGLLPFGLMAFIEDAHRRGVLRKPGAFYQFRHVRLQRRLRGDGHDLLSDHPHEVLRPDVSRLRVVRAQLSVPVVTLTANLLAIVLTSVSISVLAGRGFMEYASGQEPHVYEVGVGGAAGGGGG</sequence>
<name>A0ABW3CCR7_9ACTN</name>
<evidence type="ECO:0000313" key="3">
    <source>
        <dbReference type="Proteomes" id="UP001597083"/>
    </source>
</evidence>
<feature type="transmembrane region" description="Helical" evidence="1">
    <location>
        <begin position="127"/>
        <end position="152"/>
    </location>
</feature>